<comment type="subunit">
    <text evidence="4">Homotrimer.</text>
</comment>
<dbReference type="GO" id="GO:0042806">
    <property type="term" value="F:fucose binding"/>
    <property type="evidence" value="ECO:0007669"/>
    <property type="project" value="UniProtKB-ARBA"/>
</dbReference>
<keyword evidence="8" id="KW-0106">Calcium</keyword>
<evidence type="ECO:0000256" key="5">
    <source>
        <dbReference type="ARBA" id="ARBA00022525"/>
    </source>
</evidence>
<comment type="similarity">
    <text evidence="3">Belongs to the fucolectin family.</text>
</comment>
<dbReference type="RefSeq" id="XP_012689666.1">
    <property type="nucleotide sequence ID" value="XM_012834212.3"/>
</dbReference>
<keyword evidence="9" id="KW-1015">Disulfide bond</keyword>
<proteinExistence type="inferred from homology"/>
<evidence type="ECO:0000259" key="11">
    <source>
        <dbReference type="SMART" id="SM00607"/>
    </source>
</evidence>
<sequence>MGLSRKMMSFSMFCLVGLLRGTIEGLAEVQNVALRGKATQSELIGDPYRGLGHPSNAIDGNRNDNAYHGSCTHTAHHPNPWWRVDLLKKFRVDSVIITNRGDCCSERLNGAVLRIGNSLQNQGNSNPVCAVISSIPAGESKAFKCHGMEGRWVNVLIPGRSEYLTLCEVEVYAESSDDVQCMD</sequence>
<evidence type="ECO:0000256" key="6">
    <source>
        <dbReference type="ARBA" id="ARBA00022723"/>
    </source>
</evidence>
<evidence type="ECO:0000256" key="10">
    <source>
        <dbReference type="SAM" id="SignalP"/>
    </source>
</evidence>
<reference evidence="13" key="1">
    <citation type="submission" date="2025-08" db="UniProtKB">
        <authorList>
            <consortium name="RefSeq"/>
        </authorList>
    </citation>
    <scope>IDENTIFICATION</scope>
</reference>
<keyword evidence="10" id="KW-0732">Signal</keyword>
<feature type="chain" id="PRO_5027893831" evidence="10">
    <location>
        <begin position="22"/>
        <end position="183"/>
    </location>
</feature>
<name>A0A6P3W4V9_CLUHA</name>
<dbReference type="GeneID" id="105906103"/>
<evidence type="ECO:0000256" key="8">
    <source>
        <dbReference type="ARBA" id="ARBA00022837"/>
    </source>
</evidence>
<dbReference type="KEGG" id="char:105906103"/>
<dbReference type="AlphaFoldDB" id="A0A6P3W4V9"/>
<organism evidence="12 13">
    <name type="scientific">Clupea harengus</name>
    <name type="common">Atlantic herring</name>
    <dbReference type="NCBI Taxonomy" id="7950"/>
    <lineage>
        <taxon>Eukaryota</taxon>
        <taxon>Metazoa</taxon>
        <taxon>Chordata</taxon>
        <taxon>Craniata</taxon>
        <taxon>Vertebrata</taxon>
        <taxon>Euteleostomi</taxon>
        <taxon>Actinopterygii</taxon>
        <taxon>Neopterygii</taxon>
        <taxon>Teleostei</taxon>
        <taxon>Clupei</taxon>
        <taxon>Clupeiformes</taxon>
        <taxon>Clupeoidei</taxon>
        <taxon>Clupeidae</taxon>
        <taxon>Clupea</taxon>
    </lineage>
</organism>
<dbReference type="SUPFAM" id="SSF49785">
    <property type="entry name" value="Galactose-binding domain-like"/>
    <property type="match status" value="1"/>
</dbReference>
<dbReference type="GO" id="GO:0005576">
    <property type="term" value="C:extracellular region"/>
    <property type="evidence" value="ECO:0007669"/>
    <property type="project" value="UniProtKB-SubCell"/>
</dbReference>
<evidence type="ECO:0000256" key="7">
    <source>
        <dbReference type="ARBA" id="ARBA00022734"/>
    </source>
</evidence>
<evidence type="ECO:0000256" key="1">
    <source>
        <dbReference type="ARBA" id="ARBA00002219"/>
    </source>
</evidence>
<comment type="function">
    <text evidence="1">Acts as a defensive agent. Recognizes blood group fucosylated oligosaccharides including A, B, H and Lewis B-type antigens. Does not recognize Lewis A antigen and has low affinity for monovalent haptens.</text>
</comment>
<keyword evidence="5" id="KW-0964">Secreted</keyword>
<dbReference type="GO" id="GO:0010185">
    <property type="term" value="P:regulation of cellular defense response"/>
    <property type="evidence" value="ECO:0007669"/>
    <property type="project" value="UniProtKB-ARBA"/>
</dbReference>
<evidence type="ECO:0000313" key="12">
    <source>
        <dbReference type="Proteomes" id="UP000515152"/>
    </source>
</evidence>
<accession>A0A6P3W4V9</accession>
<evidence type="ECO:0000256" key="4">
    <source>
        <dbReference type="ARBA" id="ARBA00011233"/>
    </source>
</evidence>
<evidence type="ECO:0000256" key="3">
    <source>
        <dbReference type="ARBA" id="ARBA00010147"/>
    </source>
</evidence>
<dbReference type="SMART" id="SM00607">
    <property type="entry name" value="FTP"/>
    <property type="match status" value="1"/>
</dbReference>
<keyword evidence="6" id="KW-0479">Metal-binding</keyword>
<evidence type="ECO:0000256" key="9">
    <source>
        <dbReference type="ARBA" id="ARBA00023157"/>
    </source>
</evidence>
<gene>
    <name evidence="13" type="primary">LOC105906103</name>
</gene>
<dbReference type="OrthoDB" id="547680at2759"/>
<dbReference type="InterPro" id="IPR006585">
    <property type="entry name" value="FTP1"/>
</dbReference>
<protein>
    <submittedName>
        <fullName evidence="13">Fucolectin-like</fullName>
    </submittedName>
</protein>
<feature type="domain" description="Fucolectin tachylectin-4 pentraxin-1" evidence="11">
    <location>
        <begin position="29"/>
        <end position="180"/>
    </location>
</feature>
<dbReference type="Pfam" id="PF22633">
    <property type="entry name" value="F5_F8_type_C_2"/>
    <property type="match status" value="1"/>
</dbReference>
<comment type="subcellular location">
    <subcellularLocation>
        <location evidence="2">Secreted</location>
    </subcellularLocation>
</comment>
<evidence type="ECO:0000256" key="2">
    <source>
        <dbReference type="ARBA" id="ARBA00004613"/>
    </source>
</evidence>
<dbReference type="InterPro" id="IPR051941">
    <property type="entry name" value="BG_Antigen-Binding_Lectin"/>
</dbReference>
<dbReference type="Gene3D" id="2.60.120.260">
    <property type="entry name" value="Galactose-binding domain-like"/>
    <property type="match status" value="1"/>
</dbReference>
<dbReference type="PANTHER" id="PTHR45713">
    <property type="entry name" value="FTP DOMAIN-CONTAINING PROTEIN"/>
    <property type="match status" value="1"/>
</dbReference>
<dbReference type="PANTHER" id="PTHR45713:SF8">
    <property type="entry name" value="SI:CH211-215K15.4"/>
    <property type="match status" value="1"/>
</dbReference>
<dbReference type="GO" id="GO:0046872">
    <property type="term" value="F:metal ion binding"/>
    <property type="evidence" value="ECO:0007669"/>
    <property type="project" value="UniProtKB-KW"/>
</dbReference>
<dbReference type="Proteomes" id="UP000515152">
    <property type="component" value="Chromosome 17"/>
</dbReference>
<dbReference type="InterPro" id="IPR008979">
    <property type="entry name" value="Galactose-bd-like_sf"/>
</dbReference>
<keyword evidence="12" id="KW-1185">Reference proteome</keyword>
<dbReference type="GO" id="GO:0001868">
    <property type="term" value="P:regulation of complement activation, lectin pathway"/>
    <property type="evidence" value="ECO:0007669"/>
    <property type="project" value="UniProtKB-ARBA"/>
</dbReference>
<evidence type="ECO:0000313" key="13">
    <source>
        <dbReference type="RefSeq" id="XP_012689666.1"/>
    </source>
</evidence>
<keyword evidence="7" id="KW-0430">Lectin</keyword>
<feature type="signal peptide" evidence="10">
    <location>
        <begin position="1"/>
        <end position="21"/>
    </location>
</feature>